<dbReference type="PROSITE" id="PS00218">
    <property type="entry name" value="AMINO_ACID_PERMEASE_1"/>
    <property type="match status" value="1"/>
</dbReference>
<feature type="transmembrane region" description="Helical" evidence="7">
    <location>
        <begin position="127"/>
        <end position="149"/>
    </location>
</feature>
<evidence type="ECO:0000256" key="7">
    <source>
        <dbReference type="SAM" id="Phobius"/>
    </source>
</evidence>
<name>A0A9X2FNY7_9LACO</name>
<evidence type="ECO:0000256" key="2">
    <source>
        <dbReference type="ARBA" id="ARBA00022448"/>
    </source>
</evidence>
<proteinExistence type="predicted"/>
<keyword evidence="5 7" id="KW-1133">Transmembrane helix</keyword>
<dbReference type="InterPro" id="IPR004841">
    <property type="entry name" value="AA-permease/SLC12A_dom"/>
</dbReference>
<dbReference type="GO" id="GO:0016020">
    <property type="term" value="C:membrane"/>
    <property type="evidence" value="ECO:0007669"/>
    <property type="project" value="UniProtKB-SubCell"/>
</dbReference>
<keyword evidence="10" id="KW-1185">Reference proteome</keyword>
<feature type="transmembrane region" description="Helical" evidence="7">
    <location>
        <begin position="86"/>
        <end position="107"/>
    </location>
</feature>
<evidence type="ECO:0000313" key="10">
    <source>
        <dbReference type="Proteomes" id="UP001139006"/>
    </source>
</evidence>
<sequence>MSQKTKVEHLERKMEARHIRMISLGGVIGTGLFLSSGYTIHEAGPIGTILAYFIGAILVYAVMLCLGELSVAMPYTGAFHVYAKKFIGPATGFTVAILYWLTWTIALGSEFTAAGLIMKNWFPQTPVWIWSLAFMILIFLSNAFSVRVFAESEFWFAAIKVFAIIAFIILGGLAILGILPMSGYSHAPLLTNLFKNGAFPNGLGGVFTTMLTVNFAFSGTELIGITAGEAKDPEKTIPKAIHTTLWRLVIFFIGSIFVMACLIPYKQAGVTQSPFVYVFKLMGIPFAANIMNFVVLTAIMSAANSGLYASTRMLWSLGNEGTIPAWFSKTTKKGVPFIALCFSMLGGILALLSSVIAAGTVYLVLVSVSGLAVVIVWMAIAFSEIKFRQHFIASGHDISELKFKTPWFPVVPWFAFIASLLSCLLIWFDPNQRIALYCTIPFVIVCYILHYFYAKKTHHS</sequence>
<feature type="transmembrane region" description="Helical" evidence="7">
    <location>
        <begin position="337"/>
        <end position="356"/>
    </location>
</feature>
<dbReference type="AlphaFoldDB" id="A0A9X2FNY7"/>
<evidence type="ECO:0000256" key="3">
    <source>
        <dbReference type="ARBA" id="ARBA00022692"/>
    </source>
</evidence>
<feature type="transmembrane region" description="Helical" evidence="7">
    <location>
        <begin position="434"/>
        <end position="454"/>
    </location>
</feature>
<comment type="subcellular location">
    <subcellularLocation>
        <location evidence="1">Membrane</location>
        <topology evidence="1">Multi-pass membrane protein</topology>
    </subcellularLocation>
</comment>
<dbReference type="Proteomes" id="UP001139006">
    <property type="component" value="Unassembled WGS sequence"/>
</dbReference>
<keyword evidence="4" id="KW-0029">Amino-acid transport</keyword>
<reference evidence="9 10" key="1">
    <citation type="journal article" date="2023" name="Int. J. Syst. Evol. Microbiol.">
        <title>Ligilactobacillus ubinensis sp. nov., a novel species isolated from the wild ferment of a durian fruit (Durio zibethinus).</title>
        <authorList>
            <person name="Heng Y.C."/>
            <person name="Menon N."/>
            <person name="Chen B."/>
            <person name="Loo B.Z.L."/>
            <person name="Wong G.W.J."/>
            <person name="Lim A.C.H."/>
            <person name="Silvaraju S."/>
            <person name="Kittelmann S."/>
        </authorList>
    </citation>
    <scope>NUCLEOTIDE SEQUENCE [LARGE SCALE GENOMIC DNA]</scope>
    <source>
        <strain evidence="9 10">WILCCON 0076</strain>
    </source>
</reference>
<dbReference type="PANTHER" id="PTHR43495">
    <property type="entry name" value="GABA PERMEASE"/>
    <property type="match status" value="1"/>
</dbReference>
<dbReference type="Pfam" id="PF00324">
    <property type="entry name" value="AA_permease"/>
    <property type="match status" value="1"/>
</dbReference>
<keyword evidence="6 7" id="KW-0472">Membrane</keyword>
<dbReference type="PANTHER" id="PTHR43495:SF5">
    <property type="entry name" value="GAMMA-AMINOBUTYRIC ACID PERMEASE"/>
    <property type="match status" value="1"/>
</dbReference>
<evidence type="ECO:0000313" key="9">
    <source>
        <dbReference type="EMBL" id="MCP0887423.1"/>
    </source>
</evidence>
<feature type="transmembrane region" description="Helical" evidence="7">
    <location>
        <begin position="46"/>
        <end position="66"/>
    </location>
</feature>
<feature type="domain" description="Amino acid permease/ SLC12A" evidence="8">
    <location>
        <begin position="18"/>
        <end position="456"/>
    </location>
</feature>
<dbReference type="Gene3D" id="1.20.1740.10">
    <property type="entry name" value="Amino acid/polyamine transporter I"/>
    <property type="match status" value="1"/>
</dbReference>
<evidence type="ECO:0000256" key="5">
    <source>
        <dbReference type="ARBA" id="ARBA00022989"/>
    </source>
</evidence>
<feature type="transmembrane region" description="Helical" evidence="7">
    <location>
        <begin position="277"/>
        <end position="303"/>
    </location>
</feature>
<keyword evidence="3 7" id="KW-0812">Transmembrane</keyword>
<accession>A0A9X2FNY7</accession>
<feature type="transmembrane region" description="Helical" evidence="7">
    <location>
        <begin position="406"/>
        <end position="428"/>
    </location>
</feature>
<dbReference type="InterPro" id="IPR004840">
    <property type="entry name" value="Amino_acid_permease_CS"/>
</dbReference>
<feature type="transmembrane region" description="Helical" evidence="7">
    <location>
        <begin position="202"/>
        <end position="224"/>
    </location>
</feature>
<feature type="transmembrane region" description="Helical" evidence="7">
    <location>
        <begin position="161"/>
        <end position="182"/>
    </location>
</feature>
<gene>
    <name evidence="9" type="ORF">LB941_08750</name>
</gene>
<dbReference type="PIRSF" id="PIRSF006060">
    <property type="entry name" value="AA_transporter"/>
    <property type="match status" value="1"/>
</dbReference>
<feature type="transmembrane region" description="Helical" evidence="7">
    <location>
        <begin position="245"/>
        <end position="265"/>
    </location>
</feature>
<comment type="caution">
    <text evidence="9">The sequence shown here is derived from an EMBL/GenBank/DDBJ whole genome shotgun (WGS) entry which is preliminary data.</text>
</comment>
<dbReference type="GO" id="GO:0006865">
    <property type="term" value="P:amino acid transport"/>
    <property type="evidence" value="ECO:0007669"/>
    <property type="project" value="UniProtKB-KW"/>
</dbReference>
<evidence type="ECO:0000256" key="6">
    <source>
        <dbReference type="ARBA" id="ARBA00023136"/>
    </source>
</evidence>
<feature type="transmembrane region" description="Helical" evidence="7">
    <location>
        <begin position="362"/>
        <end position="385"/>
    </location>
</feature>
<evidence type="ECO:0000256" key="4">
    <source>
        <dbReference type="ARBA" id="ARBA00022970"/>
    </source>
</evidence>
<evidence type="ECO:0000259" key="8">
    <source>
        <dbReference type="Pfam" id="PF00324"/>
    </source>
</evidence>
<evidence type="ECO:0000256" key="1">
    <source>
        <dbReference type="ARBA" id="ARBA00004141"/>
    </source>
</evidence>
<dbReference type="EMBL" id="JAIULA010000017">
    <property type="protein sequence ID" value="MCP0887423.1"/>
    <property type="molecule type" value="Genomic_DNA"/>
</dbReference>
<keyword evidence="2" id="KW-0813">Transport</keyword>
<organism evidence="9 10">
    <name type="scientific">Ligilactobacillus ubinensis</name>
    <dbReference type="NCBI Taxonomy" id="2876789"/>
    <lineage>
        <taxon>Bacteria</taxon>
        <taxon>Bacillati</taxon>
        <taxon>Bacillota</taxon>
        <taxon>Bacilli</taxon>
        <taxon>Lactobacillales</taxon>
        <taxon>Lactobacillaceae</taxon>
        <taxon>Ligilactobacillus</taxon>
    </lineage>
</organism>
<dbReference type="FunFam" id="1.20.1740.10:FF:000001">
    <property type="entry name" value="Amino acid permease"/>
    <property type="match status" value="1"/>
</dbReference>
<protein>
    <submittedName>
        <fullName evidence="9">Amino acid permease</fullName>
    </submittedName>
</protein>
<feature type="transmembrane region" description="Helical" evidence="7">
    <location>
        <begin position="21"/>
        <end position="40"/>
    </location>
</feature>
<dbReference type="GO" id="GO:0055085">
    <property type="term" value="P:transmembrane transport"/>
    <property type="evidence" value="ECO:0007669"/>
    <property type="project" value="InterPro"/>
</dbReference>
<dbReference type="RefSeq" id="WP_253361256.1">
    <property type="nucleotide sequence ID" value="NZ_JAIULA010000017.1"/>
</dbReference>